<reference evidence="1" key="1">
    <citation type="journal article" date="2023" name="G3 (Bethesda)">
        <title>A reference genome for the long-term kleptoplast-retaining sea slug Elysia crispata morphotype clarki.</title>
        <authorList>
            <person name="Eastman K.E."/>
            <person name="Pendleton A.L."/>
            <person name="Shaikh M.A."/>
            <person name="Suttiyut T."/>
            <person name="Ogas R."/>
            <person name="Tomko P."/>
            <person name="Gavelis G."/>
            <person name="Widhalm J.R."/>
            <person name="Wisecaver J.H."/>
        </authorList>
    </citation>
    <scope>NUCLEOTIDE SEQUENCE</scope>
    <source>
        <strain evidence="1">ECLA1</strain>
    </source>
</reference>
<keyword evidence="2" id="KW-1185">Reference proteome</keyword>
<evidence type="ECO:0000313" key="2">
    <source>
        <dbReference type="Proteomes" id="UP001283361"/>
    </source>
</evidence>
<name>A0AAE0ZQ78_9GAST</name>
<dbReference type="EMBL" id="JAWDGP010003531">
    <property type="protein sequence ID" value="KAK3773570.1"/>
    <property type="molecule type" value="Genomic_DNA"/>
</dbReference>
<evidence type="ECO:0000313" key="1">
    <source>
        <dbReference type="EMBL" id="KAK3773570.1"/>
    </source>
</evidence>
<accession>A0AAE0ZQ78</accession>
<organism evidence="1 2">
    <name type="scientific">Elysia crispata</name>
    <name type="common">lettuce slug</name>
    <dbReference type="NCBI Taxonomy" id="231223"/>
    <lineage>
        <taxon>Eukaryota</taxon>
        <taxon>Metazoa</taxon>
        <taxon>Spiralia</taxon>
        <taxon>Lophotrochozoa</taxon>
        <taxon>Mollusca</taxon>
        <taxon>Gastropoda</taxon>
        <taxon>Heterobranchia</taxon>
        <taxon>Euthyneura</taxon>
        <taxon>Panpulmonata</taxon>
        <taxon>Sacoglossa</taxon>
        <taxon>Placobranchoidea</taxon>
        <taxon>Plakobranchidae</taxon>
        <taxon>Elysia</taxon>
    </lineage>
</organism>
<sequence length="113" mass="12566">MFFNCNSTRGNYGFHRRQTKGVRASKRQVEKGHFNHCTIAESFFSTLFSRGCLSVLINDKHATKAVLRASLRVPSLSVPETRAAGASHPSLRYAPVSTIYQNLLMSKKGAHGR</sequence>
<comment type="caution">
    <text evidence="1">The sequence shown here is derived from an EMBL/GenBank/DDBJ whole genome shotgun (WGS) entry which is preliminary data.</text>
</comment>
<protein>
    <submittedName>
        <fullName evidence="1">Uncharacterized protein</fullName>
    </submittedName>
</protein>
<gene>
    <name evidence="1" type="ORF">RRG08_022280</name>
</gene>
<dbReference type="AlphaFoldDB" id="A0AAE0ZQ78"/>
<proteinExistence type="predicted"/>
<dbReference type="Proteomes" id="UP001283361">
    <property type="component" value="Unassembled WGS sequence"/>
</dbReference>